<accession>A0A7Z7FBW2</accession>
<gene>
    <name evidence="1" type="ORF">SAMN04488589_0454</name>
</gene>
<proteinExistence type="predicted"/>
<dbReference type="Proteomes" id="UP000199259">
    <property type="component" value="Unassembled WGS sequence"/>
</dbReference>
<protein>
    <submittedName>
        <fullName evidence="1">ThiS family protein</fullName>
    </submittedName>
</protein>
<dbReference type="EMBL" id="FNCA01000001">
    <property type="protein sequence ID" value="SDF35761.1"/>
    <property type="molecule type" value="Genomic_DNA"/>
</dbReference>
<dbReference type="Gene3D" id="3.10.20.30">
    <property type="match status" value="1"/>
</dbReference>
<dbReference type="Pfam" id="PF02597">
    <property type="entry name" value="ThiS"/>
    <property type="match status" value="1"/>
</dbReference>
<dbReference type="OrthoDB" id="62285at2157"/>
<reference evidence="1 2" key="1">
    <citation type="submission" date="2016-10" db="EMBL/GenBank/DDBJ databases">
        <authorList>
            <person name="Varghese N."/>
            <person name="Submissions S."/>
        </authorList>
    </citation>
    <scope>NUCLEOTIDE SEQUENCE [LARGE SCALE GENOMIC DNA]</scope>
    <source>
        <strain evidence="1 2">PL 12/M</strain>
    </source>
</reference>
<dbReference type="SUPFAM" id="SSF54285">
    <property type="entry name" value="MoaD/ThiS"/>
    <property type="match status" value="1"/>
</dbReference>
<dbReference type="AlphaFoldDB" id="A0A7Z7FBW2"/>
<sequence length="64" mass="7029">MKVILPNGDIQELAMGPLTVEELLQHLDISQGEVLVSKNKCIIPEDTILENSDDVRIIQVVFGG</sequence>
<dbReference type="InterPro" id="IPR003749">
    <property type="entry name" value="ThiS/MoaD-like"/>
</dbReference>
<keyword evidence="2" id="KW-1185">Reference proteome</keyword>
<dbReference type="RefSeq" id="WP_091708307.1">
    <property type="nucleotide sequence ID" value="NZ_FNCA01000001.1"/>
</dbReference>
<comment type="caution">
    <text evidence="1">The sequence shown here is derived from an EMBL/GenBank/DDBJ whole genome shotgun (WGS) entry which is preliminary data.</text>
</comment>
<evidence type="ECO:0000313" key="2">
    <source>
        <dbReference type="Proteomes" id="UP000199259"/>
    </source>
</evidence>
<dbReference type="InterPro" id="IPR012675">
    <property type="entry name" value="Beta-grasp_dom_sf"/>
</dbReference>
<evidence type="ECO:0000313" key="1">
    <source>
        <dbReference type="EMBL" id="SDF35761.1"/>
    </source>
</evidence>
<dbReference type="InterPro" id="IPR016155">
    <property type="entry name" value="Mopterin_synth/thiamin_S_b"/>
</dbReference>
<organism evidence="1 2">
    <name type="scientific">Methanolobus vulcani</name>
    <dbReference type="NCBI Taxonomy" id="38026"/>
    <lineage>
        <taxon>Archaea</taxon>
        <taxon>Methanobacteriati</taxon>
        <taxon>Methanobacteriota</taxon>
        <taxon>Stenosarchaea group</taxon>
        <taxon>Methanomicrobia</taxon>
        <taxon>Methanosarcinales</taxon>
        <taxon>Methanosarcinaceae</taxon>
        <taxon>Methanolobus</taxon>
    </lineage>
</organism>
<name>A0A7Z7FBW2_9EURY</name>